<dbReference type="OrthoDB" id="6554712at2"/>
<name>A0A0A1Z7H7_PSEFL</name>
<evidence type="ECO:0000259" key="13">
    <source>
        <dbReference type="Pfam" id="PF13954"/>
    </source>
</evidence>
<dbReference type="AlphaFoldDB" id="A0A0A1Z7H7"/>
<feature type="chain" id="PRO_5001985442" evidence="11">
    <location>
        <begin position="36"/>
        <end position="833"/>
    </location>
</feature>
<evidence type="ECO:0000256" key="3">
    <source>
        <dbReference type="ARBA" id="ARBA00022448"/>
    </source>
</evidence>
<keyword evidence="6 10" id="KW-0812">Transmembrane</keyword>
<sequence>MRTYALNLDCLTVPFTPLRLSAAVLAALMGGVAFAEEPAKFDASFMQSFGGTSAGPNLDLDAIANSGSIGPGTYPVVIRLNQSFFDRRDMTFAKDEASGEVRVCLSEAFLKELGVKLEAFQAPGEALPECIDLAAMVEGASVSFDANHLALDISVPQIALRRDAAGYVAPQDWDRGINAAMLNYQFSAAQTQSDRRGSGSQYNLYANGGFNLGDWRFRSSSSFRQDEQGQQDWQRSNTYAQRDLTALKGTLTLGESFTPGDVFDSIPFRGVQVASDMGMLPDSMQGYAPIIRGIAESQAKVEVRQNGFSLYTTYVAPGAFEIDDLNAASGSGDLEIIITEADGRERRFTQPYATLGNMLREKTWRYSMTLGEYNAVDGGQRPAFAQASLAYGLPFDLTLYGGLLGADFYRAGVVGVGKSLGSLGAVSVDVTQAQADVPQAQGGQQKGQSVSVRYGKAFETGTSVRFAGYRYSTEGYRDFEEAVRLQDPNDYFGLSKRSKVDASVNQALGSRGSFYLNMSQQHYWGSSRQDQQMQLGFNTQHKGVTYGVYASKTLTDNYGENNQVVFTVSMPIGQTRSTATYSVTRNNDGSLDQRAGLSGNDGNLTYNVNANRSDLAGNNGSALVGYRAPYAQLGAGVSVGSGYRQASVSASGSVLAHGDGVEFGQTLSETVALVEIKDTPNVGVLNAPGTLTNNKGYALVPYVTPYRKNRVALDTGELDTSVDIDDGVTNVVPRRGAVVKATFAARRSEKVVLSVRLQDGSLPPFGTTVLDDKGVSAGVVGQAGQVLIAVNEGKVYSMKWGETAAQRCTVELDISKTAPVDGYRVMEAICKAP</sequence>
<evidence type="ECO:0000256" key="4">
    <source>
        <dbReference type="ARBA" id="ARBA00022452"/>
    </source>
</evidence>
<dbReference type="Pfam" id="PF13954">
    <property type="entry name" value="PapC_N"/>
    <property type="match status" value="1"/>
</dbReference>
<dbReference type="InterPro" id="IPR000015">
    <property type="entry name" value="Fimb_usher"/>
</dbReference>
<keyword evidence="9 10" id="KW-0998">Cell outer membrane</keyword>
<dbReference type="InterPro" id="IPR037224">
    <property type="entry name" value="PapC_N_sf"/>
</dbReference>
<dbReference type="Gene3D" id="2.60.40.3110">
    <property type="match status" value="1"/>
</dbReference>
<dbReference type="EMBL" id="ASGY01000030">
    <property type="protein sequence ID" value="KGE69194.1"/>
    <property type="molecule type" value="Genomic_DNA"/>
</dbReference>
<dbReference type="Gene3D" id="3.10.20.410">
    <property type="match status" value="1"/>
</dbReference>
<organism evidence="14 15">
    <name type="scientific">Pseudomonas fluorescens LMG 5329</name>
    <dbReference type="NCBI Taxonomy" id="1324332"/>
    <lineage>
        <taxon>Bacteria</taxon>
        <taxon>Pseudomonadati</taxon>
        <taxon>Pseudomonadota</taxon>
        <taxon>Gammaproteobacteria</taxon>
        <taxon>Pseudomonadales</taxon>
        <taxon>Pseudomonadaceae</taxon>
        <taxon>Pseudomonas</taxon>
    </lineage>
</organism>
<accession>A0A0A1Z7H7</accession>
<evidence type="ECO:0000256" key="11">
    <source>
        <dbReference type="SAM" id="SignalP"/>
    </source>
</evidence>
<keyword evidence="7 11" id="KW-0732">Signal</keyword>
<comment type="similarity">
    <text evidence="2 10">Belongs to the fimbrial export usher family.</text>
</comment>
<evidence type="ECO:0000313" key="14">
    <source>
        <dbReference type="EMBL" id="KGE69194.1"/>
    </source>
</evidence>
<dbReference type="PROSITE" id="PS01151">
    <property type="entry name" value="FIMBRIAL_USHER"/>
    <property type="match status" value="1"/>
</dbReference>
<dbReference type="PANTHER" id="PTHR30451:SF21">
    <property type="entry name" value="FIMBRIAL USHER DOMAIN-CONTAINING PROTEIN YDET-RELATED"/>
    <property type="match status" value="1"/>
</dbReference>
<proteinExistence type="inferred from homology"/>
<dbReference type="RefSeq" id="WP_038843406.1">
    <property type="nucleotide sequence ID" value="NZ_ASGY01000030.1"/>
</dbReference>
<evidence type="ECO:0000256" key="10">
    <source>
        <dbReference type="RuleBase" id="RU003884"/>
    </source>
</evidence>
<evidence type="ECO:0000256" key="2">
    <source>
        <dbReference type="ARBA" id="ARBA00008064"/>
    </source>
</evidence>
<dbReference type="SUPFAM" id="SSF141729">
    <property type="entry name" value="FimD N-terminal domain-like"/>
    <property type="match status" value="1"/>
</dbReference>
<dbReference type="InterPro" id="IPR018030">
    <property type="entry name" value="Fimbrial_membr_usher_CS"/>
</dbReference>
<dbReference type="Proteomes" id="UP000030060">
    <property type="component" value="Unassembled WGS sequence"/>
</dbReference>
<comment type="caution">
    <text evidence="14">The sequence shown here is derived from an EMBL/GenBank/DDBJ whole genome shotgun (WGS) entry which is preliminary data.</text>
</comment>
<dbReference type="InterPro" id="IPR042186">
    <property type="entry name" value="FimD_plug_dom"/>
</dbReference>
<dbReference type="InterPro" id="IPR025949">
    <property type="entry name" value="PapC-like_C"/>
</dbReference>
<reference evidence="14 15" key="1">
    <citation type="journal article" date="2013" name="Genome Announc.">
        <title>Draft Genome Sequence of Pseudomonas fluorescens LMG 5329, a White Line-Inducing Principle-Producing Bioindicator for the Mushroom Pathogen Pseudomonas tolaasii.</title>
        <authorList>
            <person name="Ghequire M.G."/>
            <person name="Rokni-Zadeh H."/>
            <person name="Zarrineh P."/>
            <person name="De Mot R."/>
        </authorList>
    </citation>
    <scope>NUCLEOTIDE SEQUENCE [LARGE SCALE GENOMIC DNA]</scope>
    <source>
        <strain evidence="14 15">LMG 5329</strain>
    </source>
</reference>
<feature type="domain" description="PapC N-terminal" evidence="13">
    <location>
        <begin position="41"/>
        <end position="188"/>
    </location>
</feature>
<dbReference type="GO" id="GO:0009297">
    <property type="term" value="P:pilus assembly"/>
    <property type="evidence" value="ECO:0007669"/>
    <property type="project" value="InterPro"/>
</dbReference>
<evidence type="ECO:0000256" key="1">
    <source>
        <dbReference type="ARBA" id="ARBA00004571"/>
    </source>
</evidence>
<keyword evidence="3 10" id="KW-0813">Transport</keyword>
<feature type="domain" description="PapC-like C-terminal" evidence="12">
    <location>
        <begin position="753"/>
        <end position="814"/>
    </location>
</feature>
<evidence type="ECO:0000256" key="6">
    <source>
        <dbReference type="ARBA" id="ARBA00022692"/>
    </source>
</evidence>
<gene>
    <name evidence="14" type="ORF">K814_0104295</name>
</gene>
<evidence type="ECO:0000256" key="7">
    <source>
        <dbReference type="ARBA" id="ARBA00022729"/>
    </source>
</evidence>
<dbReference type="Gene3D" id="2.60.40.2070">
    <property type="match status" value="1"/>
</dbReference>
<dbReference type="FunFam" id="2.60.40.3110:FF:000001">
    <property type="entry name" value="Putative fimbrial outer membrane usher"/>
    <property type="match status" value="1"/>
</dbReference>
<dbReference type="GO" id="GO:0015473">
    <property type="term" value="F:fimbrial usher porin activity"/>
    <property type="evidence" value="ECO:0007669"/>
    <property type="project" value="InterPro"/>
</dbReference>
<evidence type="ECO:0000256" key="9">
    <source>
        <dbReference type="ARBA" id="ARBA00023237"/>
    </source>
</evidence>
<dbReference type="Gene3D" id="2.60.40.2610">
    <property type="entry name" value="Outer membrane usher protein FimD, plug domain"/>
    <property type="match status" value="1"/>
</dbReference>
<evidence type="ECO:0000256" key="5">
    <source>
        <dbReference type="ARBA" id="ARBA00022558"/>
    </source>
</evidence>
<protein>
    <submittedName>
        <fullName evidence="14">Fimbrial protein</fullName>
    </submittedName>
</protein>
<dbReference type="InterPro" id="IPR025885">
    <property type="entry name" value="PapC_N"/>
</dbReference>
<dbReference type="GO" id="GO:0009279">
    <property type="term" value="C:cell outer membrane"/>
    <property type="evidence" value="ECO:0007669"/>
    <property type="project" value="UniProtKB-SubCell"/>
</dbReference>
<comment type="subcellular location">
    <subcellularLocation>
        <location evidence="1 10">Cell outer membrane</location>
        <topology evidence="1 10">Multi-pass membrane protein</topology>
    </subcellularLocation>
</comment>
<keyword evidence="4" id="KW-1134">Transmembrane beta strand</keyword>
<dbReference type="Pfam" id="PF13953">
    <property type="entry name" value="PapC_C"/>
    <property type="match status" value="1"/>
</dbReference>
<evidence type="ECO:0000313" key="15">
    <source>
        <dbReference type="Proteomes" id="UP000030060"/>
    </source>
</evidence>
<keyword evidence="8 10" id="KW-0472">Membrane</keyword>
<dbReference type="InterPro" id="IPR043142">
    <property type="entry name" value="PapC-like_C_sf"/>
</dbReference>
<dbReference type="PANTHER" id="PTHR30451">
    <property type="entry name" value="OUTER MEMBRANE USHER PROTEIN"/>
    <property type="match status" value="1"/>
</dbReference>
<evidence type="ECO:0000259" key="12">
    <source>
        <dbReference type="Pfam" id="PF13953"/>
    </source>
</evidence>
<evidence type="ECO:0000256" key="8">
    <source>
        <dbReference type="ARBA" id="ARBA00023136"/>
    </source>
</evidence>
<keyword evidence="5 10" id="KW-1029">Fimbrium biogenesis</keyword>
<dbReference type="Pfam" id="PF00577">
    <property type="entry name" value="Usher"/>
    <property type="match status" value="1"/>
</dbReference>
<feature type="signal peptide" evidence="11">
    <location>
        <begin position="1"/>
        <end position="35"/>
    </location>
</feature>